<dbReference type="SUPFAM" id="SSF47413">
    <property type="entry name" value="lambda repressor-like DNA-binding domains"/>
    <property type="match status" value="1"/>
</dbReference>
<evidence type="ECO:0000313" key="2">
    <source>
        <dbReference type="EMBL" id="HIS91697.1"/>
    </source>
</evidence>
<dbReference type="InterPro" id="IPR001387">
    <property type="entry name" value="Cro/C1-type_HTH"/>
</dbReference>
<dbReference type="InterPro" id="IPR010982">
    <property type="entry name" value="Lambda_DNA-bd_dom_sf"/>
</dbReference>
<dbReference type="Proteomes" id="UP000824140">
    <property type="component" value="Unassembled WGS sequence"/>
</dbReference>
<dbReference type="CDD" id="cd00093">
    <property type="entry name" value="HTH_XRE"/>
    <property type="match status" value="1"/>
</dbReference>
<gene>
    <name evidence="2" type="ORF">IAA84_01630</name>
</gene>
<reference evidence="2" key="1">
    <citation type="submission" date="2020-10" db="EMBL/GenBank/DDBJ databases">
        <authorList>
            <person name="Gilroy R."/>
        </authorList>
    </citation>
    <scope>NUCLEOTIDE SEQUENCE</scope>
    <source>
        <strain evidence="2">13766</strain>
    </source>
</reference>
<dbReference type="SMART" id="SM00530">
    <property type="entry name" value="HTH_XRE"/>
    <property type="match status" value="1"/>
</dbReference>
<proteinExistence type="predicted"/>
<dbReference type="AlphaFoldDB" id="A0A9D1FYG8"/>
<dbReference type="Pfam" id="PF01381">
    <property type="entry name" value="HTH_3"/>
    <property type="match status" value="1"/>
</dbReference>
<organism evidence="2 3">
    <name type="scientific">Candidatus Alectryocaccomicrobium excrementavium</name>
    <dbReference type="NCBI Taxonomy" id="2840668"/>
    <lineage>
        <taxon>Bacteria</taxon>
        <taxon>Bacillati</taxon>
        <taxon>Bacillota</taxon>
        <taxon>Clostridia</taxon>
        <taxon>Candidatus Alectryocaccomicrobium</taxon>
    </lineage>
</organism>
<dbReference type="GO" id="GO:0003677">
    <property type="term" value="F:DNA binding"/>
    <property type="evidence" value="ECO:0007669"/>
    <property type="project" value="InterPro"/>
</dbReference>
<dbReference type="EMBL" id="DVJN01000031">
    <property type="protein sequence ID" value="HIS91697.1"/>
    <property type="molecule type" value="Genomic_DNA"/>
</dbReference>
<dbReference type="PROSITE" id="PS50943">
    <property type="entry name" value="HTH_CROC1"/>
    <property type="match status" value="1"/>
</dbReference>
<dbReference type="Gene3D" id="1.10.260.40">
    <property type="entry name" value="lambda repressor-like DNA-binding domains"/>
    <property type="match status" value="1"/>
</dbReference>
<reference evidence="2" key="2">
    <citation type="journal article" date="2021" name="PeerJ">
        <title>Extensive microbial diversity within the chicken gut microbiome revealed by metagenomics and culture.</title>
        <authorList>
            <person name="Gilroy R."/>
            <person name="Ravi A."/>
            <person name="Getino M."/>
            <person name="Pursley I."/>
            <person name="Horton D.L."/>
            <person name="Alikhan N.F."/>
            <person name="Baker D."/>
            <person name="Gharbi K."/>
            <person name="Hall N."/>
            <person name="Watson M."/>
            <person name="Adriaenssens E.M."/>
            <person name="Foster-Nyarko E."/>
            <person name="Jarju S."/>
            <person name="Secka A."/>
            <person name="Antonio M."/>
            <person name="Oren A."/>
            <person name="Chaudhuri R.R."/>
            <person name="La Ragione R."/>
            <person name="Hildebrand F."/>
            <person name="Pallen M.J."/>
        </authorList>
    </citation>
    <scope>NUCLEOTIDE SEQUENCE</scope>
    <source>
        <strain evidence="2">13766</strain>
    </source>
</reference>
<comment type="caution">
    <text evidence="2">The sequence shown here is derived from an EMBL/GenBank/DDBJ whole genome shotgun (WGS) entry which is preliminary data.</text>
</comment>
<protein>
    <submittedName>
        <fullName evidence="2">Helix-turn-helix transcriptional regulator</fullName>
    </submittedName>
</protein>
<evidence type="ECO:0000313" key="3">
    <source>
        <dbReference type="Proteomes" id="UP000824140"/>
    </source>
</evidence>
<sequence>MKIYKYRGRCNASGNNIRRIREQKQWSQEQLAARLQLEGLPIQQKAISRMETGDRVVADFELLLLAKVLGVCIGELLEDGEGNPR</sequence>
<feature type="domain" description="HTH cro/C1-type" evidence="1">
    <location>
        <begin position="17"/>
        <end position="76"/>
    </location>
</feature>
<evidence type="ECO:0000259" key="1">
    <source>
        <dbReference type="PROSITE" id="PS50943"/>
    </source>
</evidence>
<accession>A0A9D1FYG8</accession>
<name>A0A9D1FYG8_9FIRM</name>